<accession>A0A4Q9KL18</accession>
<evidence type="ECO:0000313" key="3">
    <source>
        <dbReference type="Proteomes" id="UP000291933"/>
    </source>
</evidence>
<dbReference type="InterPro" id="IPR029059">
    <property type="entry name" value="AB_hydrolase_5"/>
</dbReference>
<dbReference type="Gene3D" id="3.40.50.1820">
    <property type="entry name" value="alpha/beta hydrolase"/>
    <property type="match status" value="1"/>
</dbReference>
<gene>
    <name evidence="2" type="ORF">ET996_10000</name>
</gene>
<name>A0A4Q9KL18_PROTD</name>
<keyword evidence="2" id="KW-0378">Hydrolase</keyword>
<dbReference type="SUPFAM" id="SSF53474">
    <property type="entry name" value="alpha/beta-Hydrolases"/>
    <property type="match status" value="1"/>
</dbReference>
<dbReference type="EMBL" id="SDMR01000012">
    <property type="protein sequence ID" value="TBT94580.1"/>
    <property type="molecule type" value="Genomic_DNA"/>
</dbReference>
<proteinExistence type="predicted"/>
<dbReference type="Pfam" id="PF12695">
    <property type="entry name" value="Abhydrolase_5"/>
    <property type="match status" value="1"/>
</dbReference>
<dbReference type="InterPro" id="IPR029058">
    <property type="entry name" value="AB_hydrolase_fold"/>
</dbReference>
<organism evidence="2 3">
    <name type="scientific">Propioniciclava tarda</name>
    <dbReference type="NCBI Taxonomy" id="433330"/>
    <lineage>
        <taxon>Bacteria</taxon>
        <taxon>Bacillati</taxon>
        <taxon>Actinomycetota</taxon>
        <taxon>Actinomycetes</taxon>
        <taxon>Propionibacteriales</taxon>
        <taxon>Propionibacteriaceae</taxon>
        <taxon>Propioniciclava</taxon>
    </lineage>
</organism>
<dbReference type="AlphaFoldDB" id="A0A4Q9KL18"/>
<protein>
    <submittedName>
        <fullName evidence="2">Alpha/beta hydrolase</fullName>
    </submittedName>
</protein>
<reference evidence="2 3" key="1">
    <citation type="submission" date="2019-01" db="EMBL/GenBank/DDBJ databases">
        <title>Lactibacter flavus gen. nov., sp. nov., a novel bacterium of the family Propionibacteriaceae isolated from raw milk and dairy products.</title>
        <authorList>
            <person name="Huptas C."/>
            <person name="Wenning M."/>
            <person name="Breitenwieser F."/>
            <person name="Doll E."/>
            <person name="Von Neubeck M."/>
            <person name="Busse H.-J."/>
            <person name="Scherer S."/>
        </authorList>
    </citation>
    <scope>NUCLEOTIDE SEQUENCE [LARGE SCALE GENOMIC DNA]</scope>
    <source>
        <strain evidence="2 3">DSM 22130</strain>
    </source>
</reference>
<dbReference type="Proteomes" id="UP000291933">
    <property type="component" value="Unassembled WGS sequence"/>
</dbReference>
<sequence length="246" mass="25135">MKVLIAVLLAAALGYGVHAVQLIAIRPPLVVGQDAVYPDAPAQVTLDDAGGRVLHIKPASGEASVLFVFYPGGLVRPQAYEWLGHALAARGVETVIPEMPLDLAVLGTDRATALIDRYAAGRPVVLGGHSLGGAMAASYAAKNPAKLSGLILMAAYPAEGDSLTSASFKALSLQAELDGVAKADAVRGGLDRLPAGSRLVVIPGAVHSFFGRYGPQAGDGVPTVDRADAERAIVAAVIAYLDAGRA</sequence>
<evidence type="ECO:0000259" key="1">
    <source>
        <dbReference type="Pfam" id="PF12695"/>
    </source>
</evidence>
<dbReference type="GO" id="GO:0016787">
    <property type="term" value="F:hydrolase activity"/>
    <property type="evidence" value="ECO:0007669"/>
    <property type="project" value="UniProtKB-KW"/>
</dbReference>
<comment type="caution">
    <text evidence="2">The sequence shown here is derived from an EMBL/GenBank/DDBJ whole genome shotgun (WGS) entry which is preliminary data.</text>
</comment>
<feature type="domain" description="Alpha/beta hydrolase fold-5" evidence="1">
    <location>
        <begin position="67"/>
        <end position="224"/>
    </location>
</feature>
<dbReference type="OrthoDB" id="9780932at2"/>
<evidence type="ECO:0000313" key="2">
    <source>
        <dbReference type="EMBL" id="TBT94580.1"/>
    </source>
</evidence>
<keyword evidence="3" id="KW-1185">Reference proteome</keyword>